<feature type="compositionally biased region" description="Low complexity" evidence="1">
    <location>
        <begin position="514"/>
        <end position="528"/>
    </location>
</feature>
<feature type="compositionally biased region" description="Low complexity" evidence="1">
    <location>
        <begin position="239"/>
        <end position="249"/>
    </location>
</feature>
<dbReference type="Proteomes" id="UP000215335">
    <property type="component" value="Unassembled WGS sequence"/>
</dbReference>
<feature type="compositionally biased region" description="Basic residues" evidence="1">
    <location>
        <begin position="455"/>
        <end position="482"/>
    </location>
</feature>
<evidence type="ECO:0000256" key="1">
    <source>
        <dbReference type="SAM" id="MobiDB-lite"/>
    </source>
</evidence>
<accession>A0A232FAD6</accession>
<name>A0A232FAD6_9HYME</name>
<evidence type="ECO:0008006" key="4">
    <source>
        <dbReference type="Google" id="ProtNLM"/>
    </source>
</evidence>
<feature type="region of interest" description="Disordered" evidence="1">
    <location>
        <begin position="118"/>
        <end position="154"/>
    </location>
</feature>
<feature type="compositionally biased region" description="Polar residues" evidence="1">
    <location>
        <begin position="130"/>
        <end position="139"/>
    </location>
</feature>
<evidence type="ECO:0000313" key="3">
    <source>
        <dbReference type="Proteomes" id="UP000215335"/>
    </source>
</evidence>
<feature type="compositionally biased region" description="Low complexity" evidence="1">
    <location>
        <begin position="219"/>
        <end position="231"/>
    </location>
</feature>
<feature type="compositionally biased region" description="Basic and acidic residues" evidence="1">
    <location>
        <begin position="46"/>
        <end position="66"/>
    </location>
</feature>
<dbReference type="EMBL" id="NNAY01000537">
    <property type="protein sequence ID" value="OXU27811.1"/>
    <property type="molecule type" value="Genomic_DNA"/>
</dbReference>
<keyword evidence="3" id="KW-1185">Reference proteome</keyword>
<feature type="compositionally biased region" description="Acidic residues" evidence="1">
    <location>
        <begin position="120"/>
        <end position="129"/>
    </location>
</feature>
<protein>
    <recommendedName>
        <fullName evidence="4">BEN domain-containing protein</fullName>
    </recommendedName>
</protein>
<feature type="compositionally biased region" description="Polar residues" evidence="1">
    <location>
        <begin position="93"/>
        <end position="106"/>
    </location>
</feature>
<gene>
    <name evidence="2" type="ORF">TSAR_006201</name>
</gene>
<proteinExistence type="predicted"/>
<feature type="region of interest" description="Disordered" evidence="1">
    <location>
        <begin position="217"/>
        <end position="252"/>
    </location>
</feature>
<dbReference type="AlphaFoldDB" id="A0A232FAD6"/>
<feature type="region of interest" description="Disordered" evidence="1">
    <location>
        <begin position="23"/>
        <end position="81"/>
    </location>
</feature>
<comment type="caution">
    <text evidence="2">The sequence shown here is derived from an EMBL/GenBank/DDBJ whole genome shotgun (WGS) entry which is preliminary data.</text>
</comment>
<organism evidence="2 3">
    <name type="scientific">Trichomalopsis sarcophagae</name>
    <dbReference type="NCBI Taxonomy" id="543379"/>
    <lineage>
        <taxon>Eukaryota</taxon>
        <taxon>Metazoa</taxon>
        <taxon>Ecdysozoa</taxon>
        <taxon>Arthropoda</taxon>
        <taxon>Hexapoda</taxon>
        <taxon>Insecta</taxon>
        <taxon>Pterygota</taxon>
        <taxon>Neoptera</taxon>
        <taxon>Endopterygota</taxon>
        <taxon>Hymenoptera</taxon>
        <taxon>Apocrita</taxon>
        <taxon>Proctotrupomorpha</taxon>
        <taxon>Chalcidoidea</taxon>
        <taxon>Pteromalidae</taxon>
        <taxon>Pteromalinae</taxon>
        <taxon>Trichomalopsis</taxon>
    </lineage>
</organism>
<reference evidence="2 3" key="1">
    <citation type="journal article" date="2017" name="Curr. Biol.">
        <title>The Evolution of Venom by Co-option of Single-Copy Genes.</title>
        <authorList>
            <person name="Martinson E.O."/>
            <person name="Mrinalini"/>
            <person name="Kelkar Y.D."/>
            <person name="Chang C.H."/>
            <person name="Werren J.H."/>
        </authorList>
    </citation>
    <scope>NUCLEOTIDE SEQUENCE [LARGE SCALE GENOMIC DNA]</scope>
    <source>
        <strain evidence="2 3">Alberta</strain>
        <tissue evidence="2">Whole body</tissue>
    </source>
</reference>
<feature type="region of interest" description="Disordered" evidence="1">
    <location>
        <begin position="91"/>
        <end position="110"/>
    </location>
</feature>
<feature type="region of interest" description="Disordered" evidence="1">
    <location>
        <begin position="452"/>
        <end position="588"/>
    </location>
</feature>
<dbReference type="OrthoDB" id="8192658at2759"/>
<evidence type="ECO:0000313" key="2">
    <source>
        <dbReference type="EMBL" id="OXU27811.1"/>
    </source>
</evidence>
<sequence>MLLTTMHTKTNTPAKEMVELDMPAAQERQTSFLEDDLAISSSTRDSFAEKTITEPEEKTTLDETTRQSDQTNSEPDQPPVIYVSEDAMDCNYDESSNLSRPQQPQPQHFELQDAPSPELFESDADDEAESTNTTSTFQKSLEEPRTSLPSPKKLTTPELILKADKFLLRRVNKFLSGVPPPPNHTISQKDCDDFLVYIKQNRQYFWADPFKLDEKDAPVAESEASVSQQESNQEKSNETTTTTTTSTSSKVFPQISQKAPLRNLSTAFDACERSSYLKVDKNDSVAVDAVFSDTTSSLTLSDTLLNSSILSSSTFAVLNEDSKLGDSDDKEAPPTLFTSISCEQVAKLSWPAMLKHKCPEIYYNRNKAMEEFENLRLKLCDRYIGAETQSTCNVWFAKQMPGSARKRSLLARRNMGQSPGKRLSHLARRRRTFSSANVQGLGLAEKKQIILNAKKVIRRKKSPRGKTPRKTPRSSAKKRQIRRLMLEGPSPRKSKIETSKRALFQSPPNDRPGPSRLSLPTSTVTTSTINNNPQKIKRALFPTPKKNEVDEISQSQPMNFVDSRKSSHPQTTISFTESKKRKSEEELEHSKHKWAKSLSFDCTRNLENSSSNTWNRHSTGSSLSKDYGKCELSETHRKKLLWAVAEALRGKGIGYKDPMFKQYAASLARKVRMYMPELENKNVPRKPGSTSDRMLKLAKRHVLLIVEAKTAL</sequence>